<evidence type="ECO:0000256" key="2">
    <source>
        <dbReference type="SAM" id="Phobius"/>
    </source>
</evidence>
<feature type="transmembrane region" description="Helical" evidence="2">
    <location>
        <begin position="78"/>
        <end position="100"/>
    </location>
</feature>
<proteinExistence type="predicted"/>
<keyword evidence="2" id="KW-1133">Transmembrane helix</keyword>
<sequence>MFTFNISFSYNWFDSYYILFYSIQKYISSLLFSLDTLGNSYLILCVFFLGLFTVFTPCLVSLLPLVFSYVNSKQNDGLNIYIFIIGIITSIVFFIISTNLLNFSFIVYKLPIFSYILLFIISLNLMEVLIFSEINPLFEKYLNNLVFQNSLFQSYLMGLIIGSSALPCNTSLLLILNFILQKTNSMFFTFLYLVFYFFGFSLPLLFISTIQLSDKNFFIFSFIWKFILPLTGSFIFIFSCFSLLKIIFI</sequence>
<feature type="transmembrane region" description="Helical" evidence="2">
    <location>
        <begin position="152"/>
        <end position="180"/>
    </location>
</feature>
<keyword evidence="1" id="KW-0201">Cytochrome c-type biogenesis</keyword>
<keyword evidence="2" id="KW-0812">Transmembrane</keyword>
<geneLocation type="chloroplast" evidence="3"/>
<reference evidence="3" key="1">
    <citation type="journal article" date="2017" name="J. Phycol.">
        <title>Analysis of chloroplast genomes and a supermatrix inform reclassification of the Rhodomelaceae (Rhodophyta).</title>
        <authorList>
            <person name="Diaz-Tapia P."/>
            <person name="Maggs C.A."/>
            <person name="West J.A."/>
            <person name="Verbruggen H."/>
        </authorList>
    </citation>
    <scope>NUCLEOTIDE SEQUENCE</scope>
    <source>
        <strain evidence="3">PD852</strain>
    </source>
</reference>
<keyword evidence="3" id="KW-0934">Plastid</keyword>
<feature type="transmembrane region" description="Helical" evidence="2">
    <location>
        <begin position="15"/>
        <end position="34"/>
    </location>
</feature>
<organism evidence="3">
    <name type="scientific">Herposiphonia versicolor</name>
    <dbReference type="NCBI Taxonomy" id="2007163"/>
    <lineage>
        <taxon>Eukaryota</taxon>
        <taxon>Rhodophyta</taxon>
        <taxon>Florideophyceae</taxon>
        <taxon>Rhodymeniophycidae</taxon>
        <taxon>Ceramiales</taxon>
        <taxon>Rhodomelaceae</taxon>
        <taxon>Herposiphonieae</taxon>
        <taxon>Herposiphonia</taxon>
    </lineage>
</organism>
<dbReference type="PANTHER" id="PTHR31272">
    <property type="entry name" value="CYTOCHROME C-TYPE BIOGENESIS PROTEIN HI_1454-RELATED"/>
    <property type="match status" value="1"/>
</dbReference>
<evidence type="ECO:0000313" key="3">
    <source>
        <dbReference type="EMBL" id="ARW64698.1"/>
    </source>
</evidence>
<dbReference type="EMBL" id="MF101434">
    <property type="protein sequence ID" value="ARW64698.1"/>
    <property type="molecule type" value="Genomic_DNA"/>
</dbReference>
<name>A0A1Z1MF33_9FLOR</name>
<accession>A0A1Z1MF33</accession>
<dbReference type="GeneID" id="33357793"/>
<feature type="transmembrane region" description="Helical" evidence="2">
    <location>
        <begin position="41"/>
        <end position="66"/>
    </location>
</feature>
<dbReference type="PANTHER" id="PTHR31272:SF6">
    <property type="entry name" value="CYTOCHROME C-TYPE BIOGENESIS CCDA-LIKE CHLOROPLASTIC PROTEIN"/>
    <property type="match status" value="1"/>
</dbReference>
<feature type="transmembrane region" description="Helical" evidence="2">
    <location>
        <begin position="187"/>
        <end position="210"/>
    </location>
</feature>
<protein>
    <submittedName>
        <fullName evidence="3">Thiol:disulfide interchange protein</fullName>
    </submittedName>
</protein>
<dbReference type="InterPro" id="IPR051790">
    <property type="entry name" value="Cytochrome_c-biogenesis_DsbD"/>
</dbReference>
<feature type="transmembrane region" description="Helical" evidence="2">
    <location>
        <begin position="112"/>
        <end position="132"/>
    </location>
</feature>
<keyword evidence="3" id="KW-0150">Chloroplast</keyword>
<keyword evidence="2" id="KW-0472">Membrane</keyword>
<dbReference type="GO" id="GO:0017004">
    <property type="term" value="P:cytochrome complex assembly"/>
    <property type="evidence" value="ECO:0007669"/>
    <property type="project" value="UniProtKB-KW"/>
</dbReference>
<feature type="transmembrane region" description="Helical" evidence="2">
    <location>
        <begin position="222"/>
        <end position="244"/>
    </location>
</feature>
<gene>
    <name evidence="3" type="primary">dsbD</name>
</gene>
<evidence type="ECO:0000256" key="1">
    <source>
        <dbReference type="ARBA" id="ARBA00022748"/>
    </source>
</evidence>
<dbReference type="RefSeq" id="YP_009395718.1">
    <property type="nucleotide sequence ID" value="NC_035279.1"/>
</dbReference>
<dbReference type="AlphaFoldDB" id="A0A1Z1MF33"/>